<dbReference type="AlphaFoldDB" id="A0A2T6BJ26"/>
<feature type="transmembrane region" description="Helical" evidence="1">
    <location>
        <begin position="26"/>
        <end position="47"/>
    </location>
</feature>
<feature type="transmembrane region" description="Helical" evidence="1">
    <location>
        <begin position="67"/>
        <end position="90"/>
    </location>
</feature>
<dbReference type="EMBL" id="QBKS01000001">
    <property type="protein sequence ID" value="PTX56046.1"/>
    <property type="molecule type" value="Genomic_DNA"/>
</dbReference>
<feature type="transmembrane region" description="Helical" evidence="1">
    <location>
        <begin position="143"/>
        <end position="165"/>
    </location>
</feature>
<sequence>MSDLLKRFAAWPITLFRLAKQLWRELWVRVAVMGAFALFALMLAQILGSVLPDEVSGYVSAKAADRLLSIIANAMLAVTTFSLTVMVTVYRSSSSQFTPRLHRLIMQDPTTQNTLATFIGAYVYALVGIVLRELDIFADEKAFVLFATTVLVLALVVYSMIRWVLHLQLFGSLTDTTRQVEDIVRREFDVRLSTPCLGAHPFDADKVPSDAVAVTSDTTGYVQEVFHESLQERAEEMDCKIHLCAEVGHFVVCGEPLAYVQGSGPDDEDEDLDDVIRAHIHRGDMRTYDQDPRFGLMVMGEIASKALSPGINDPGTAIDVITRLTRILAEYRDETEASDALPHDRLWIKPLDPDDLFEDAFGALARDGVALVEVQQRLQSSLSRLMNHESEKLAAAAKRAAGQTYARAMAKLDFEADREKLRASTHPDIVKEADADLSR</sequence>
<protein>
    <submittedName>
        <fullName evidence="2">Putative membrane protein</fullName>
    </submittedName>
</protein>
<dbReference type="Pfam" id="PF10011">
    <property type="entry name" value="DUF2254"/>
    <property type="match status" value="1"/>
</dbReference>
<gene>
    <name evidence="2" type="ORF">C8N43_0696</name>
</gene>
<evidence type="ECO:0000256" key="1">
    <source>
        <dbReference type="SAM" id="Phobius"/>
    </source>
</evidence>
<evidence type="ECO:0000313" key="2">
    <source>
        <dbReference type="EMBL" id="PTX56046.1"/>
    </source>
</evidence>
<proteinExistence type="predicted"/>
<accession>A0A2T6BJ26</accession>
<dbReference type="OrthoDB" id="2955631at2"/>
<dbReference type="Proteomes" id="UP000243978">
    <property type="component" value="Unassembled WGS sequence"/>
</dbReference>
<name>A0A2T6BJ26_9RHOB</name>
<keyword evidence="3" id="KW-1185">Reference proteome</keyword>
<keyword evidence="1" id="KW-1133">Transmembrane helix</keyword>
<reference evidence="2 3" key="1">
    <citation type="submission" date="2018-04" db="EMBL/GenBank/DDBJ databases">
        <title>Genomic Encyclopedia of Archaeal and Bacterial Type Strains, Phase II (KMG-II): from individual species to whole genera.</title>
        <authorList>
            <person name="Goeker M."/>
        </authorList>
    </citation>
    <scope>NUCLEOTIDE SEQUENCE [LARGE SCALE GENOMIC DNA]</scope>
    <source>
        <strain evidence="2 3">DSM 100977</strain>
    </source>
</reference>
<keyword evidence="1" id="KW-0472">Membrane</keyword>
<dbReference type="RefSeq" id="WP_107844278.1">
    <property type="nucleotide sequence ID" value="NZ_QBKS01000001.1"/>
</dbReference>
<evidence type="ECO:0000313" key="3">
    <source>
        <dbReference type="Proteomes" id="UP000243978"/>
    </source>
</evidence>
<keyword evidence="1" id="KW-0812">Transmembrane</keyword>
<comment type="caution">
    <text evidence="2">The sequence shown here is derived from an EMBL/GenBank/DDBJ whole genome shotgun (WGS) entry which is preliminary data.</text>
</comment>
<dbReference type="InterPro" id="IPR018723">
    <property type="entry name" value="DUF2254_membrane"/>
</dbReference>
<organism evidence="2 3">
    <name type="scientific">Litoreibacter ponti</name>
    <dbReference type="NCBI Taxonomy" id="1510457"/>
    <lineage>
        <taxon>Bacteria</taxon>
        <taxon>Pseudomonadati</taxon>
        <taxon>Pseudomonadota</taxon>
        <taxon>Alphaproteobacteria</taxon>
        <taxon>Rhodobacterales</taxon>
        <taxon>Roseobacteraceae</taxon>
        <taxon>Litoreibacter</taxon>
    </lineage>
</organism>